<feature type="domain" description="HTH tetR-type" evidence="5">
    <location>
        <begin position="5"/>
        <end position="65"/>
    </location>
</feature>
<dbReference type="SUPFAM" id="SSF48498">
    <property type="entry name" value="Tetracyclin repressor-like, C-terminal domain"/>
    <property type="match status" value="1"/>
</dbReference>
<evidence type="ECO:0000313" key="7">
    <source>
        <dbReference type="Proteomes" id="UP001596174"/>
    </source>
</evidence>
<evidence type="ECO:0000313" key="6">
    <source>
        <dbReference type="EMBL" id="MFC5909196.1"/>
    </source>
</evidence>
<dbReference type="RefSeq" id="WP_380584781.1">
    <property type="nucleotide sequence ID" value="NZ_JBHSQJ010000075.1"/>
</dbReference>
<dbReference type="SUPFAM" id="SSF46689">
    <property type="entry name" value="Homeodomain-like"/>
    <property type="match status" value="1"/>
</dbReference>
<name>A0ABW1G3F1_9ACTN</name>
<proteinExistence type="predicted"/>
<comment type="caution">
    <text evidence="6">The sequence shown here is derived from an EMBL/GenBank/DDBJ whole genome shotgun (WGS) entry which is preliminary data.</text>
</comment>
<keyword evidence="1" id="KW-0805">Transcription regulation</keyword>
<gene>
    <name evidence="6" type="ORF">ACFP3V_18480</name>
</gene>
<evidence type="ECO:0000256" key="4">
    <source>
        <dbReference type="PROSITE-ProRule" id="PRU00335"/>
    </source>
</evidence>
<dbReference type="Gene3D" id="1.10.357.10">
    <property type="entry name" value="Tetracycline Repressor, domain 2"/>
    <property type="match status" value="1"/>
</dbReference>
<organism evidence="6 7">
    <name type="scientific">Streptacidiphilus monticola</name>
    <dbReference type="NCBI Taxonomy" id="2161674"/>
    <lineage>
        <taxon>Bacteria</taxon>
        <taxon>Bacillati</taxon>
        <taxon>Actinomycetota</taxon>
        <taxon>Actinomycetes</taxon>
        <taxon>Kitasatosporales</taxon>
        <taxon>Streptomycetaceae</taxon>
        <taxon>Streptacidiphilus</taxon>
    </lineage>
</organism>
<reference evidence="7" key="1">
    <citation type="journal article" date="2019" name="Int. J. Syst. Evol. Microbiol.">
        <title>The Global Catalogue of Microorganisms (GCM) 10K type strain sequencing project: providing services to taxonomists for standard genome sequencing and annotation.</title>
        <authorList>
            <consortium name="The Broad Institute Genomics Platform"/>
            <consortium name="The Broad Institute Genome Sequencing Center for Infectious Disease"/>
            <person name="Wu L."/>
            <person name="Ma J."/>
        </authorList>
    </citation>
    <scope>NUCLEOTIDE SEQUENCE [LARGE SCALE GENOMIC DNA]</scope>
    <source>
        <strain evidence="7">JCM 4816</strain>
    </source>
</reference>
<evidence type="ECO:0000256" key="2">
    <source>
        <dbReference type="ARBA" id="ARBA00023125"/>
    </source>
</evidence>
<accession>A0ABW1G3F1</accession>
<dbReference type="EMBL" id="JBHSQJ010000075">
    <property type="protein sequence ID" value="MFC5909196.1"/>
    <property type="molecule type" value="Genomic_DNA"/>
</dbReference>
<dbReference type="InterPro" id="IPR001647">
    <property type="entry name" value="HTH_TetR"/>
</dbReference>
<keyword evidence="2 4" id="KW-0238">DNA-binding</keyword>
<evidence type="ECO:0000256" key="1">
    <source>
        <dbReference type="ARBA" id="ARBA00023015"/>
    </source>
</evidence>
<dbReference type="InterPro" id="IPR036271">
    <property type="entry name" value="Tet_transcr_reg_TetR-rel_C_sf"/>
</dbReference>
<feature type="DNA-binding region" description="H-T-H motif" evidence="4">
    <location>
        <begin position="28"/>
        <end position="47"/>
    </location>
</feature>
<dbReference type="Gene3D" id="1.10.10.60">
    <property type="entry name" value="Homeodomain-like"/>
    <property type="match status" value="1"/>
</dbReference>
<keyword evidence="7" id="KW-1185">Reference proteome</keyword>
<sequence>MARAGVTPERLTAVAAELADEIGFENLTVSAVAGRFGVSVASLYSHIRNAEEVRVRVALLALAEMADAAAEALAGRSGKDALVAFADAYRTYARTHPGRYTAARMRLDPQTAQASAAIRHSQMIRSILRGYDVPEAEHDHAVRFMASIFHGFAALEASGGFAYSPGIDASWRRALDALDVTLSAWPTS</sequence>
<evidence type="ECO:0000259" key="5">
    <source>
        <dbReference type="PROSITE" id="PS50977"/>
    </source>
</evidence>
<dbReference type="Proteomes" id="UP001596174">
    <property type="component" value="Unassembled WGS sequence"/>
</dbReference>
<keyword evidence="3" id="KW-0804">Transcription</keyword>
<dbReference type="Pfam" id="PF00440">
    <property type="entry name" value="TetR_N"/>
    <property type="match status" value="1"/>
</dbReference>
<dbReference type="InterPro" id="IPR025996">
    <property type="entry name" value="MT1864/Rv1816-like_C"/>
</dbReference>
<evidence type="ECO:0000256" key="3">
    <source>
        <dbReference type="ARBA" id="ARBA00023163"/>
    </source>
</evidence>
<dbReference type="InterPro" id="IPR009057">
    <property type="entry name" value="Homeodomain-like_sf"/>
</dbReference>
<dbReference type="PROSITE" id="PS50977">
    <property type="entry name" value="HTH_TETR_2"/>
    <property type="match status" value="1"/>
</dbReference>
<protein>
    <submittedName>
        <fullName evidence="6">TetR/AcrR family transcriptional regulator</fullName>
    </submittedName>
</protein>
<dbReference type="Pfam" id="PF13305">
    <property type="entry name" value="TetR_C_33"/>
    <property type="match status" value="1"/>
</dbReference>